<reference evidence="13" key="1">
    <citation type="submission" date="2020-10" db="EMBL/GenBank/DDBJ databases">
        <authorList>
            <person name="Gilroy R."/>
        </authorList>
    </citation>
    <scope>NUCLEOTIDE SEQUENCE</scope>
    <source>
        <strain evidence="13">ChiW3-316</strain>
    </source>
</reference>
<keyword evidence="7 11" id="KW-0804">Transcription</keyword>
<gene>
    <name evidence="11" type="primary">rpoZ</name>
    <name evidence="13" type="ORF">IAD20_08365</name>
</gene>
<evidence type="ECO:0000256" key="10">
    <source>
        <dbReference type="ARBA" id="ARBA00048552"/>
    </source>
</evidence>
<feature type="compositionally biased region" description="Acidic residues" evidence="12">
    <location>
        <begin position="119"/>
        <end position="162"/>
    </location>
</feature>
<proteinExistence type="inferred from homology"/>
<dbReference type="SUPFAM" id="SSF63562">
    <property type="entry name" value="RPB6/omega subunit-like"/>
    <property type="match status" value="1"/>
</dbReference>
<dbReference type="SMART" id="SM01409">
    <property type="entry name" value="RNA_pol_Rpb6"/>
    <property type="match status" value="1"/>
</dbReference>
<feature type="region of interest" description="Disordered" evidence="12">
    <location>
        <begin position="108"/>
        <end position="162"/>
    </location>
</feature>
<name>A0A9D1M5K1_9PROT</name>
<reference evidence="13" key="2">
    <citation type="journal article" date="2021" name="PeerJ">
        <title>Extensive microbial diversity within the chicken gut microbiome revealed by metagenomics and culture.</title>
        <authorList>
            <person name="Gilroy R."/>
            <person name="Ravi A."/>
            <person name="Getino M."/>
            <person name="Pursley I."/>
            <person name="Horton D.L."/>
            <person name="Alikhan N.F."/>
            <person name="Baker D."/>
            <person name="Gharbi K."/>
            <person name="Hall N."/>
            <person name="Watson M."/>
            <person name="Adriaenssens E.M."/>
            <person name="Foster-Nyarko E."/>
            <person name="Jarju S."/>
            <person name="Secka A."/>
            <person name="Antonio M."/>
            <person name="Oren A."/>
            <person name="Chaudhuri R.R."/>
            <person name="La Ragione R."/>
            <person name="Hildebrand F."/>
            <person name="Pallen M.J."/>
        </authorList>
    </citation>
    <scope>NUCLEOTIDE SEQUENCE</scope>
    <source>
        <strain evidence="13">ChiW3-316</strain>
    </source>
</reference>
<dbReference type="HAMAP" id="MF_00366">
    <property type="entry name" value="RNApol_bact_RpoZ"/>
    <property type="match status" value="1"/>
</dbReference>
<dbReference type="Gene3D" id="3.90.940.10">
    <property type="match status" value="1"/>
</dbReference>
<organism evidence="13 14">
    <name type="scientific">Candidatus Scatocola faecipullorum</name>
    <dbReference type="NCBI Taxonomy" id="2840917"/>
    <lineage>
        <taxon>Bacteria</taxon>
        <taxon>Pseudomonadati</taxon>
        <taxon>Pseudomonadota</taxon>
        <taxon>Alphaproteobacteria</taxon>
        <taxon>Rhodospirillales</taxon>
        <taxon>Rhodospirillaceae</taxon>
        <taxon>Rhodospirillaceae incertae sedis</taxon>
        <taxon>Candidatus Scatocola</taxon>
    </lineage>
</organism>
<sequence>MARVTVEDCVDKIPNRYELLMVAAQRAKDLAAGAPLTVARDNDKNSVVALREIADETVSIEELQKSLVMGLQKYVEVEEPEEEEMEIMAAEKELADLDDQFSGVLLDTEMSDSMQVHSDDDDVLDLDAADDGDADLPLDEEDGLEDGFDLGDDLGDGLEDEE</sequence>
<comment type="catalytic activity">
    <reaction evidence="10 11">
        <text>RNA(n) + a ribonucleoside 5'-triphosphate = RNA(n+1) + diphosphate</text>
        <dbReference type="Rhea" id="RHEA:21248"/>
        <dbReference type="Rhea" id="RHEA-COMP:14527"/>
        <dbReference type="Rhea" id="RHEA-COMP:17342"/>
        <dbReference type="ChEBI" id="CHEBI:33019"/>
        <dbReference type="ChEBI" id="CHEBI:61557"/>
        <dbReference type="ChEBI" id="CHEBI:140395"/>
        <dbReference type="EC" id="2.7.7.6"/>
    </reaction>
</comment>
<evidence type="ECO:0000256" key="8">
    <source>
        <dbReference type="ARBA" id="ARBA00029924"/>
    </source>
</evidence>
<evidence type="ECO:0000256" key="12">
    <source>
        <dbReference type="SAM" id="MobiDB-lite"/>
    </source>
</evidence>
<protein>
    <recommendedName>
        <fullName evidence="3 11">DNA-directed RNA polymerase subunit omega</fullName>
        <shortName evidence="11">RNAP omega subunit</shortName>
        <ecNumber evidence="2 11">2.7.7.6</ecNumber>
    </recommendedName>
    <alternativeName>
        <fullName evidence="9 11">RNA polymerase omega subunit</fullName>
    </alternativeName>
    <alternativeName>
        <fullName evidence="8 11">Transcriptase subunit omega</fullName>
    </alternativeName>
</protein>
<dbReference type="InterPro" id="IPR036161">
    <property type="entry name" value="RPB6/omega-like_sf"/>
</dbReference>
<dbReference type="NCBIfam" id="TIGR00690">
    <property type="entry name" value="rpoZ"/>
    <property type="match status" value="1"/>
</dbReference>
<dbReference type="EMBL" id="DVNC01000058">
    <property type="protein sequence ID" value="HIU54075.1"/>
    <property type="molecule type" value="Genomic_DNA"/>
</dbReference>
<dbReference type="EC" id="2.7.7.6" evidence="2 11"/>
<dbReference type="InterPro" id="IPR006110">
    <property type="entry name" value="Pol_omega/Rpo6/RPB6"/>
</dbReference>
<dbReference type="GO" id="GO:0003677">
    <property type="term" value="F:DNA binding"/>
    <property type="evidence" value="ECO:0007669"/>
    <property type="project" value="UniProtKB-UniRule"/>
</dbReference>
<evidence type="ECO:0000256" key="7">
    <source>
        <dbReference type="ARBA" id="ARBA00023163"/>
    </source>
</evidence>
<evidence type="ECO:0000256" key="1">
    <source>
        <dbReference type="ARBA" id="ARBA00006711"/>
    </source>
</evidence>
<dbReference type="GO" id="GO:0000428">
    <property type="term" value="C:DNA-directed RNA polymerase complex"/>
    <property type="evidence" value="ECO:0007669"/>
    <property type="project" value="UniProtKB-KW"/>
</dbReference>
<comment type="similarity">
    <text evidence="1 11">Belongs to the RNA polymerase subunit omega family.</text>
</comment>
<dbReference type="Proteomes" id="UP000824107">
    <property type="component" value="Unassembled WGS sequence"/>
</dbReference>
<evidence type="ECO:0000256" key="3">
    <source>
        <dbReference type="ARBA" id="ARBA00013725"/>
    </source>
</evidence>
<keyword evidence="4 11" id="KW-0240">DNA-directed RNA polymerase</keyword>
<comment type="subunit">
    <text evidence="11">The RNAP catalytic core consists of 2 alpha, 1 beta, 1 beta' and 1 omega subunit. When a sigma factor is associated with the core the holoenzyme is formed, which can initiate transcription.</text>
</comment>
<accession>A0A9D1M5K1</accession>
<dbReference type="PANTHER" id="PTHR34476">
    <property type="entry name" value="DNA-DIRECTED RNA POLYMERASE SUBUNIT OMEGA"/>
    <property type="match status" value="1"/>
</dbReference>
<evidence type="ECO:0000256" key="6">
    <source>
        <dbReference type="ARBA" id="ARBA00022695"/>
    </source>
</evidence>
<evidence type="ECO:0000256" key="5">
    <source>
        <dbReference type="ARBA" id="ARBA00022679"/>
    </source>
</evidence>
<evidence type="ECO:0000256" key="11">
    <source>
        <dbReference type="HAMAP-Rule" id="MF_00366"/>
    </source>
</evidence>
<keyword evidence="5 11" id="KW-0808">Transferase</keyword>
<dbReference type="PANTHER" id="PTHR34476:SF1">
    <property type="entry name" value="DNA-DIRECTED RNA POLYMERASE SUBUNIT OMEGA"/>
    <property type="match status" value="1"/>
</dbReference>
<dbReference type="GO" id="GO:0003899">
    <property type="term" value="F:DNA-directed RNA polymerase activity"/>
    <property type="evidence" value="ECO:0007669"/>
    <property type="project" value="UniProtKB-UniRule"/>
</dbReference>
<evidence type="ECO:0000256" key="2">
    <source>
        <dbReference type="ARBA" id="ARBA00012418"/>
    </source>
</evidence>
<dbReference type="GO" id="GO:0006351">
    <property type="term" value="P:DNA-templated transcription"/>
    <property type="evidence" value="ECO:0007669"/>
    <property type="project" value="UniProtKB-UniRule"/>
</dbReference>
<comment type="caution">
    <text evidence="13">The sequence shown here is derived from an EMBL/GenBank/DDBJ whole genome shotgun (WGS) entry which is preliminary data.</text>
</comment>
<dbReference type="AlphaFoldDB" id="A0A9D1M5K1"/>
<comment type="function">
    <text evidence="11">Promotes RNA polymerase assembly. Latches the N- and C-terminal regions of the beta' subunit thereby facilitating its interaction with the beta and alpha subunits.</text>
</comment>
<dbReference type="Pfam" id="PF01192">
    <property type="entry name" value="RNA_pol_Rpb6"/>
    <property type="match status" value="1"/>
</dbReference>
<keyword evidence="6 11" id="KW-0548">Nucleotidyltransferase</keyword>
<evidence type="ECO:0000256" key="9">
    <source>
        <dbReference type="ARBA" id="ARBA00030998"/>
    </source>
</evidence>
<evidence type="ECO:0000256" key="4">
    <source>
        <dbReference type="ARBA" id="ARBA00022478"/>
    </source>
</evidence>
<evidence type="ECO:0000313" key="13">
    <source>
        <dbReference type="EMBL" id="HIU54075.1"/>
    </source>
</evidence>
<evidence type="ECO:0000313" key="14">
    <source>
        <dbReference type="Proteomes" id="UP000824107"/>
    </source>
</evidence>
<dbReference type="InterPro" id="IPR003716">
    <property type="entry name" value="DNA-dir_RNA_pol_omega"/>
</dbReference>